<reference evidence="5" key="1">
    <citation type="submission" date="2020-10" db="EMBL/GenBank/DDBJ databases">
        <authorList>
            <person name="Gilroy R."/>
        </authorList>
    </citation>
    <scope>NUCLEOTIDE SEQUENCE</scope>
    <source>
        <strain evidence="5">CHK152-2871</strain>
    </source>
</reference>
<dbReference type="PROSITE" id="PS50995">
    <property type="entry name" value="HTH_MARR_2"/>
    <property type="match status" value="1"/>
</dbReference>
<dbReference type="Proteomes" id="UP000886865">
    <property type="component" value="Unassembled WGS sequence"/>
</dbReference>
<evidence type="ECO:0000256" key="3">
    <source>
        <dbReference type="ARBA" id="ARBA00023163"/>
    </source>
</evidence>
<dbReference type="AlphaFoldDB" id="A0A9D1JYH0"/>
<feature type="domain" description="HTH marR-type" evidence="4">
    <location>
        <begin position="1"/>
        <end position="148"/>
    </location>
</feature>
<keyword evidence="1" id="KW-0805">Transcription regulation</keyword>
<reference evidence="5" key="2">
    <citation type="journal article" date="2021" name="PeerJ">
        <title>Extensive microbial diversity within the chicken gut microbiome revealed by metagenomics and culture.</title>
        <authorList>
            <person name="Gilroy R."/>
            <person name="Ravi A."/>
            <person name="Getino M."/>
            <person name="Pursley I."/>
            <person name="Horton D.L."/>
            <person name="Alikhan N.F."/>
            <person name="Baker D."/>
            <person name="Gharbi K."/>
            <person name="Hall N."/>
            <person name="Watson M."/>
            <person name="Adriaenssens E.M."/>
            <person name="Foster-Nyarko E."/>
            <person name="Jarju S."/>
            <person name="Secka A."/>
            <person name="Antonio M."/>
            <person name="Oren A."/>
            <person name="Chaudhuri R.R."/>
            <person name="La Ragione R."/>
            <person name="Hildebrand F."/>
            <person name="Pallen M.J."/>
        </authorList>
    </citation>
    <scope>NUCLEOTIDE SEQUENCE</scope>
    <source>
        <strain evidence="5">CHK152-2871</strain>
    </source>
</reference>
<comment type="caution">
    <text evidence="5">The sequence shown here is derived from an EMBL/GenBank/DDBJ whole genome shotgun (WGS) entry which is preliminary data.</text>
</comment>
<name>A0A9D1JYH0_9BACT</name>
<dbReference type="Gene3D" id="1.10.10.10">
    <property type="entry name" value="Winged helix-like DNA-binding domain superfamily/Winged helix DNA-binding domain"/>
    <property type="match status" value="1"/>
</dbReference>
<protein>
    <submittedName>
        <fullName evidence="5">MarR family transcriptional regulator</fullName>
    </submittedName>
</protein>
<evidence type="ECO:0000256" key="1">
    <source>
        <dbReference type="ARBA" id="ARBA00023015"/>
    </source>
</evidence>
<sequence length="158" mass="18297">METKSDIKIMHYTDSPSYELELTSKYCKALLTQLFNKVCSEITPEEFAVLDTLCCNKGLCQRDLAKLILRDRANTGRVLDSLEKKGFVVRHNDVKNNRLIRRADITQSGLEILNDLTLRFQPIHEKMCKIFSNEDIMILRASLKKMRHAISQIVDMHI</sequence>
<keyword evidence="2" id="KW-0238">DNA-binding</keyword>
<dbReference type="GO" id="GO:0003700">
    <property type="term" value="F:DNA-binding transcription factor activity"/>
    <property type="evidence" value="ECO:0007669"/>
    <property type="project" value="InterPro"/>
</dbReference>
<dbReference type="InterPro" id="IPR000835">
    <property type="entry name" value="HTH_MarR-typ"/>
</dbReference>
<evidence type="ECO:0000259" key="4">
    <source>
        <dbReference type="PROSITE" id="PS50995"/>
    </source>
</evidence>
<organism evidence="5 6">
    <name type="scientific">Candidatus Galligastranaerophilus intestinavium</name>
    <dbReference type="NCBI Taxonomy" id="2840836"/>
    <lineage>
        <taxon>Bacteria</taxon>
        <taxon>Candidatus Galligastranaerophilus</taxon>
    </lineage>
</organism>
<evidence type="ECO:0000313" key="6">
    <source>
        <dbReference type="Proteomes" id="UP000886865"/>
    </source>
</evidence>
<evidence type="ECO:0000256" key="2">
    <source>
        <dbReference type="ARBA" id="ARBA00023125"/>
    </source>
</evidence>
<dbReference type="SMART" id="SM00347">
    <property type="entry name" value="HTH_MARR"/>
    <property type="match status" value="1"/>
</dbReference>
<dbReference type="EMBL" id="DVJQ01000076">
    <property type="protein sequence ID" value="HIS75111.1"/>
    <property type="molecule type" value="Genomic_DNA"/>
</dbReference>
<dbReference type="PANTHER" id="PTHR42756">
    <property type="entry name" value="TRANSCRIPTIONAL REGULATOR, MARR"/>
    <property type="match status" value="1"/>
</dbReference>
<accession>A0A9D1JYH0</accession>
<dbReference type="GO" id="GO:0003677">
    <property type="term" value="F:DNA binding"/>
    <property type="evidence" value="ECO:0007669"/>
    <property type="project" value="UniProtKB-KW"/>
</dbReference>
<dbReference type="Pfam" id="PF01047">
    <property type="entry name" value="MarR"/>
    <property type="match status" value="1"/>
</dbReference>
<proteinExistence type="predicted"/>
<gene>
    <name evidence="5" type="ORF">IAA86_08860</name>
</gene>
<dbReference type="InterPro" id="IPR036388">
    <property type="entry name" value="WH-like_DNA-bd_sf"/>
</dbReference>
<evidence type="ECO:0000313" key="5">
    <source>
        <dbReference type="EMBL" id="HIS75111.1"/>
    </source>
</evidence>
<dbReference type="InterPro" id="IPR036390">
    <property type="entry name" value="WH_DNA-bd_sf"/>
</dbReference>
<dbReference type="PANTHER" id="PTHR42756:SF1">
    <property type="entry name" value="TRANSCRIPTIONAL REPRESSOR OF EMRAB OPERON"/>
    <property type="match status" value="1"/>
</dbReference>
<dbReference type="PRINTS" id="PR00598">
    <property type="entry name" value="HTHMARR"/>
</dbReference>
<dbReference type="SUPFAM" id="SSF46785">
    <property type="entry name" value="Winged helix' DNA-binding domain"/>
    <property type="match status" value="1"/>
</dbReference>
<keyword evidence="3" id="KW-0804">Transcription</keyword>